<dbReference type="GO" id="GO:0016787">
    <property type="term" value="F:hydrolase activity"/>
    <property type="evidence" value="ECO:0007669"/>
    <property type="project" value="UniProtKB-KW"/>
</dbReference>
<dbReference type="InterPro" id="IPR001279">
    <property type="entry name" value="Metallo-B-lactamas"/>
</dbReference>
<organism evidence="2 3">
    <name type="scientific">Candidatus Undinarchaeum marinum</name>
    <dbReference type="NCBI Taxonomy" id="2756141"/>
    <lineage>
        <taxon>Archaea</taxon>
        <taxon>Candidatus Undinarchaeota</taxon>
        <taxon>Candidatus Undinarchaeia</taxon>
        <taxon>Candidatus Undinarchaeales</taxon>
        <taxon>Candidatus Undinarchaeaceae</taxon>
        <taxon>Candidatus Undinarchaeum</taxon>
    </lineage>
</organism>
<reference evidence="2 3" key="1">
    <citation type="journal article" name="Nat. Commun.">
        <title>Undinarchaeota illuminate DPANN phylogeny and the impact of gene transfer on archaeal evolution.</title>
        <authorList>
            <person name="Dombrowski N."/>
            <person name="Williams T.A."/>
            <person name="Sun J."/>
            <person name="Woodcroft B.J."/>
            <person name="Lee J.H."/>
            <person name="Minh B.Q."/>
            <person name="Rinke C."/>
            <person name="Spang A."/>
        </authorList>
    </citation>
    <scope>NUCLEOTIDE SEQUENCE [LARGE SCALE GENOMIC DNA]</scope>
    <source>
        <strain evidence="2">MAG_bin17</strain>
    </source>
</reference>
<proteinExistence type="predicted"/>
<dbReference type="EMBL" id="DVAD01000014">
    <property type="protein sequence ID" value="HIJ99639.1"/>
    <property type="molecule type" value="Genomic_DNA"/>
</dbReference>
<sequence>MNEIVFLGTGGGRWSTITQKRATGGFRLNLEEMNLAVDPGPGYLARSKQFGQDPQKVDAIFISHAHVDHSTETNVAIEAMTRGLTEKRGSVIGSQSIFEKVEENGPIISDFHKRQVFECLNMAREDVAVVNGVDFLFTGAEHKDSTTIGFKMKAKCGTISYTSDTSYFDGLSEQFKGTDVLIMNATRPGNERIPYHLCTDDIIKLVDAVKPKLAIMSYFGLRILKVGPIGEAKQVNDTTGIRTIAAEDGMVISMKEHDQSTLKTFGSPKPIKITGV</sequence>
<dbReference type="PANTHER" id="PTHR42663">
    <property type="entry name" value="HYDROLASE C777.06C-RELATED-RELATED"/>
    <property type="match status" value="1"/>
</dbReference>
<gene>
    <name evidence="2" type="ORF">H1011_02345</name>
</gene>
<name>A0A832V415_9ARCH</name>
<dbReference type="Pfam" id="PF12706">
    <property type="entry name" value="Lactamase_B_2"/>
    <property type="match status" value="1"/>
</dbReference>
<feature type="domain" description="Metallo-beta-lactamase" evidence="1">
    <location>
        <begin position="34"/>
        <end position="216"/>
    </location>
</feature>
<dbReference type="PANTHER" id="PTHR42663:SF6">
    <property type="entry name" value="HYDROLASE C777.06C-RELATED"/>
    <property type="match status" value="1"/>
</dbReference>
<dbReference type="Proteomes" id="UP000604391">
    <property type="component" value="Unassembled WGS sequence"/>
</dbReference>
<dbReference type="InterPro" id="IPR036866">
    <property type="entry name" value="RibonucZ/Hydroxyglut_hydro"/>
</dbReference>
<protein>
    <submittedName>
        <fullName evidence="2">MBL fold metallo-hydrolase</fullName>
    </submittedName>
</protein>
<evidence type="ECO:0000313" key="2">
    <source>
        <dbReference type="EMBL" id="HIJ99639.1"/>
    </source>
</evidence>
<keyword evidence="3" id="KW-1185">Reference proteome</keyword>
<dbReference type="SUPFAM" id="SSF56281">
    <property type="entry name" value="Metallo-hydrolase/oxidoreductase"/>
    <property type="match status" value="1"/>
</dbReference>
<evidence type="ECO:0000313" key="3">
    <source>
        <dbReference type="Proteomes" id="UP000604391"/>
    </source>
</evidence>
<accession>A0A832V415</accession>
<dbReference type="Gene3D" id="3.60.15.10">
    <property type="entry name" value="Ribonuclease Z/Hydroxyacylglutathione hydrolase-like"/>
    <property type="match status" value="1"/>
</dbReference>
<dbReference type="AlphaFoldDB" id="A0A832V415"/>
<comment type="caution">
    <text evidence="2">The sequence shown here is derived from an EMBL/GenBank/DDBJ whole genome shotgun (WGS) entry which is preliminary data.</text>
</comment>
<evidence type="ECO:0000259" key="1">
    <source>
        <dbReference type="Pfam" id="PF12706"/>
    </source>
</evidence>